<proteinExistence type="predicted"/>
<sequence length="162" mass="17979">MSGDFSLVEQYQISNPSSGGALLTFSSATTGQYVTLEADKQDESQLWTLGASVMTSGYRVENYTTTARPLPQREWYLGTYMRTETVNASVTFALEGSKVHLYGDTGPTYGVYTIQVETPSNANNRRHSERGRDQGMRKSSDCPLLIVRDSLSTRVRQATRVC</sequence>
<comment type="caution">
    <text evidence="2">The sequence shown here is derived from an EMBL/GenBank/DDBJ whole genome shotgun (WGS) entry which is preliminary data.</text>
</comment>
<name>A0A4Y7SBP3_COPMI</name>
<evidence type="ECO:0000256" key="1">
    <source>
        <dbReference type="SAM" id="MobiDB-lite"/>
    </source>
</evidence>
<dbReference type="Proteomes" id="UP000298030">
    <property type="component" value="Unassembled WGS sequence"/>
</dbReference>
<dbReference type="AlphaFoldDB" id="A0A4Y7SBP3"/>
<reference evidence="2 3" key="1">
    <citation type="journal article" date="2019" name="Nat. Ecol. Evol.">
        <title>Megaphylogeny resolves global patterns of mushroom evolution.</title>
        <authorList>
            <person name="Varga T."/>
            <person name="Krizsan K."/>
            <person name="Foldi C."/>
            <person name="Dima B."/>
            <person name="Sanchez-Garcia M."/>
            <person name="Sanchez-Ramirez S."/>
            <person name="Szollosi G.J."/>
            <person name="Szarkandi J.G."/>
            <person name="Papp V."/>
            <person name="Albert L."/>
            <person name="Andreopoulos W."/>
            <person name="Angelini C."/>
            <person name="Antonin V."/>
            <person name="Barry K.W."/>
            <person name="Bougher N.L."/>
            <person name="Buchanan P."/>
            <person name="Buyck B."/>
            <person name="Bense V."/>
            <person name="Catcheside P."/>
            <person name="Chovatia M."/>
            <person name="Cooper J."/>
            <person name="Damon W."/>
            <person name="Desjardin D."/>
            <person name="Finy P."/>
            <person name="Geml J."/>
            <person name="Haridas S."/>
            <person name="Hughes K."/>
            <person name="Justo A."/>
            <person name="Karasinski D."/>
            <person name="Kautmanova I."/>
            <person name="Kiss B."/>
            <person name="Kocsube S."/>
            <person name="Kotiranta H."/>
            <person name="LaButti K.M."/>
            <person name="Lechner B.E."/>
            <person name="Liimatainen K."/>
            <person name="Lipzen A."/>
            <person name="Lukacs Z."/>
            <person name="Mihaltcheva S."/>
            <person name="Morgado L.N."/>
            <person name="Niskanen T."/>
            <person name="Noordeloos M.E."/>
            <person name="Ohm R.A."/>
            <person name="Ortiz-Santana B."/>
            <person name="Ovrebo C."/>
            <person name="Racz N."/>
            <person name="Riley R."/>
            <person name="Savchenko A."/>
            <person name="Shiryaev A."/>
            <person name="Soop K."/>
            <person name="Spirin V."/>
            <person name="Szebenyi C."/>
            <person name="Tomsovsky M."/>
            <person name="Tulloss R.E."/>
            <person name="Uehling J."/>
            <person name="Grigoriev I.V."/>
            <person name="Vagvolgyi C."/>
            <person name="Papp T."/>
            <person name="Martin F.M."/>
            <person name="Miettinen O."/>
            <person name="Hibbett D.S."/>
            <person name="Nagy L.G."/>
        </authorList>
    </citation>
    <scope>NUCLEOTIDE SEQUENCE [LARGE SCALE GENOMIC DNA]</scope>
    <source>
        <strain evidence="2 3">FP101781</strain>
    </source>
</reference>
<gene>
    <name evidence="2" type="ORF">FA13DRAFT_1744835</name>
</gene>
<evidence type="ECO:0000313" key="3">
    <source>
        <dbReference type="Proteomes" id="UP000298030"/>
    </source>
</evidence>
<dbReference type="OrthoDB" id="2563669at2759"/>
<organism evidence="2 3">
    <name type="scientific">Coprinellus micaceus</name>
    <name type="common">Glistening ink-cap mushroom</name>
    <name type="synonym">Coprinus micaceus</name>
    <dbReference type="NCBI Taxonomy" id="71717"/>
    <lineage>
        <taxon>Eukaryota</taxon>
        <taxon>Fungi</taxon>
        <taxon>Dikarya</taxon>
        <taxon>Basidiomycota</taxon>
        <taxon>Agaricomycotina</taxon>
        <taxon>Agaricomycetes</taxon>
        <taxon>Agaricomycetidae</taxon>
        <taxon>Agaricales</taxon>
        <taxon>Agaricineae</taxon>
        <taxon>Psathyrellaceae</taxon>
        <taxon>Coprinellus</taxon>
    </lineage>
</organism>
<protein>
    <submittedName>
        <fullName evidence="2">Uncharacterized protein</fullName>
    </submittedName>
</protein>
<dbReference type="Gene3D" id="2.60.120.260">
    <property type="entry name" value="Galactose-binding domain-like"/>
    <property type="match status" value="1"/>
</dbReference>
<feature type="compositionally biased region" description="Basic and acidic residues" evidence="1">
    <location>
        <begin position="130"/>
        <end position="139"/>
    </location>
</feature>
<accession>A0A4Y7SBP3</accession>
<dbReference type="EMBL" id="QPFP01000212">
    <property type="protein sequence ID" value="TEB18998.1"/>
    <property type="molecule type" value="Genomic_DNA"/>
</dbReference>
<keyword evidence="3" id="KW-1185">Reference proteome</keyword>
<feature type="region of interest" description="Disordered" evidence="1">
    <location>
        <begin position="120"/>
        <end position="139"/>
    </location>
</feature>
<evidence type="ECO:0000313" key="2">
    <source>
        <dbReference type="EMBL" id="TEB18998.1"/>
    </source>
</evidence>